<organism evidence="5 6">
    <name type="scientific">Bifidobacterium samirii</name>
    <dbReference type="NCBI Taxonomy" id="2306974"/>
    <lineage>
        <taxon>Bacteria</taxon>
        <taxon>Bacillati</taxon>
        <taxon>Actinomycetota</taxon>
        <taxon>Actinomycetes</taxon>
        <taxon>Bifidobacteriales</taxon>
        <taxon>Bifidobacteriaceae</taxon>
        <taxon>Bifidobacterium</taxon>
    </lineage>
</organism>
<dbReference type="InterPro" id="IPR044055">
    <property type="entry name" value="RibLong"/>
</dbReference>
<dbReference type="Pfam" id="PF07554">
    <property type="entry name" value="FIVAR"/>
    <property type="match status" value="2"/>
</dbReference>
<evidence type="ECO:0000259" key="4">
    <source>
        <dbReference type="Pfam" id="PF18957"/>
    </source>
</evidence>
<dbReference type="EMBL" id="QXGK01000001">
    <property type="protein sequence ID" value="RSX58743.1"/>
    <property type="molecule type" value="Genomic_DNA"/>
</dbReference>
<evidence type="ECO:0000256" key="3">
    <source>
        <dbReference type="SAM" id="SignalP"/>
    </source>
</evidence>
<keyword evidence="2" id="KW-0812">Transmembrane</keyword>
<feature type="compositionally biased region" description="Basic and acidic residues" evidence="1">
    <location>
        <begin position="1529"/>
        <end position="1540"/>
    </location>
</feature>
<feature type="compositionally biased region" description="Acidic residues" evidence="1">
    <location>
        <begin position="1427"/>
        <end position="1437"/>
    </location>
</feature>
<dbReference type="InterPro" id="IPR011050">
    <property type="entry name" value="Pectin_lyase_fold/virulence"/>
</dbReference>
<feature type="chain" id="PRO_5039451101" evidence="3">
    <location>
        <begin position="23"/>
        <end position="1634"/>
    </location>
</feature>
<dbReference type="SUPFAM" id="SSF51126">
    <property type="entry name" value="Pectin lyase-like"/>
    <property type="match status" value="2"/>
</dbReference>
<keyword evidence="2" id="KW-0472">Membrane</keyword>
<feature type="compositionally biased region" description="Basic and acidic residues" evidence="1">
    <location>
        <begin position="1588"/>
        <end position="1597"/>
    </location>
</feature>
<dbReference type="Gene3D" id="1.20.1270.70">
    <property type="entry name" value="Designed single chain three-helix bundle"/>
    <property type="match status" value="1"/>
</dbReference>
<keyword evidence="3" id="KW-0732">Signal</keyword>
<protein>
    <submittedName>
        <fullName evidence="5">FIVAR domain-containing protein</fullName>
    </submittedName>
</protein>
<feature type="compositionally biased region" description="Basic and acidic residues" evidence="1">
    <location>
        <begin position="1450"/>
        <end position="1461"/>
    </location>
</feature>
<dbReference type="SMART" id="SM00710">
    <property type="entry name" value="PbH1"/>
    <property type="match status" value="6"/>
</dbReference>
<dbReference type="Gene3D" id="2.160.20.10">
    <property type="entry name" value="Single-stranded right-handed beta-helix, Pectin lyase-like"/>
    <property type="match status" value="1"/>
</dbReference>
<sequence>MTTGKSRGIALLAALGTALAFAAPAATAAAEETPPSSGTTYYVSAANGDDANDGTSQSSPWKTLDKVNGIASDLQPGDAVLLEYGSLFSDQYLHIADVSGTPEAPIRIGAYGDEGQGRPVIAANGVKGSQWHQDYRANVGNHRTHGTVSTTLLLKDVSYITVADLEITNDDPDVYDPIDTWQWTDQADADGTSLDRAADRMDRTGVAGIAENGTTMSHITLDNLDIHDVDGNLYDKHMANGGIYFMAHLPRERSGAADDAWLKEHVSRFDHITIRNSTVKDVDRWGIAVGYTAYLNYIDRSTRWQNDFDYGDGTIDDALIAKYGATNVLIENNTVVGAGGDAITVMYCDRPVIQHNVGDRVSKHINTADYTANVLNNTGNAGVGYGRVAAGIWPWRCKDPVFQYNEMYANLNAEHGNGDGQAWDADYGDGTLYQYNYSYGNSFAALMICNQKAVNTTFRYNISQNDRRGVFDLPSNGPGNHIYNNTAYIDADGQVLTDRSNSQALFENNIFINATGEKKTETWNRGSYNGGQTYDNNLYVNYANTPASDRHALTADDAAAVLRDAGSAPAAPQADGAAYARDGQTTAFDGYRPADDSPAVNAGKTITDLNDYAVEHDFLGAAIKGRPDLGAVESPVASASMESSRLETGVRDGTQVIYATFTDHNPMTVAELTGKVTAGNGTDVTVLRDGTALAAGDPIAEGDILRFSVDGVAETDDYTVVRRISWDWVADYEHGVQDFDWKAVQRAGDGDWTEVAAWDTTGWANWKIAGKDFPIGIENPTQGDVAPADRTSIHGLLCNGPDGYTGAIAWQAPRSGTITLSFKDDEPARRATGGTVKVSVEHDGDVLQTAALTDRTRPAGWQATQRIVVREGDWIRISAVAEGAVGNGSLRISPTIAYEDVEPPAGAEADRYDVAYEAVDAAVDAEASATPVFTVSGAAADAPAGDVFSLASGDGLSVDGATGKVTFTPDASQYGAVVSGRVRVAYADGSADETDVTFRVAASHAQRYAVLYRSVTADAGTRVVSAAPRVTLKADGAAAALPDGTMFSLGDGAPDGATIDPATGVVTFDAGLKAATFTIPVKVTYPGSNGVTDTSVGVTVRRPATLGSSELETATVDGVQVVYASFAADAPMSVAELLAKVSAQPADAIKAVYRGDAALADGEQVREGDLLRFSAAGSSVADTYEIRAKNAWDWVDDFAVRVQGPVWHGQRQTADGGAWSNIADFDGTYPNWMYETYYGPGVDYATHDLPADRTGIHGLISDSPASAGGAAMAWQAPRDGKVTVAIREGEPYLRQDGNRNGSLVLALTHGDETLCSAALSESKAVSDEFASCVAGLGAIDVQAGDWIRITATAEGSPTRPSAHVSPAIAYVVAEEPDPEPEPKPEPSDKAALQAEIAKADGLDEAGYTAESWVDYQTALARAREVNDDADATQDEVDEARTALADAYDGLTEKEPEPKPDPDPDPEPTPADKTALQTAYDEAVKLSDGSSYTDESWAAFIAARDAAASVLGKDDATQNEVDAALQTLDDASRNLVEKEPTPDPDPDPDPDPTPDPDPGPEPEPDPTPDPTPTPDPGTQPGTDPTTKPDTGKKPESGRKPVIGSTGSAVTAVAATALAAAAVGAGIVIARRRRNG</sequence>
<evidence type="ECO:0000313" key="5">
    <source>
        <dbReference type="EMBL" id="RSX58743.1"/>
    </source>
</evidence>
<keyword evidence="2" id="KW-1133">Transmembrane helix</keyword>
<dbReference type="InterPro" id="IPR006626">
    <property type="entry name" value="PbH1"/>
</dbReference>
<accession>A0A430FWS8</accession>
<feature type="compositionally biased region" description="Pro residues" evidence="1">
    <location>
        <begin position="1566"/>
        <end position="1576"/>
    </location>
</feature>
<evidence type="ECO:0000313" key="6">
    <source>
        <dbReference type="Proteomes" id="UP000287470"/>
    </source>
</evidence>
<dbReference type="InterPro" id="IPR012334">
    <property type="entry name" value="Pectin_lyas_fold"/>
</dbReference>
<dbReference type="Gene3D" id="1.20.1270.90">
    <property type="entry name" value="AF1782-like"/>
    <property type="match status" value="1"/>
</dbReference>
<feature type="region of interest" description="Disordered" evidence="1">
    <location>
        <begin position="1520"/>
        <end position="1604"/>
    </location>
</feature>
<gene>
    <name evidence="5" type="ORF">D2E24_0039</name>
</gene>
<name>A0A430FWS8_9BIFI</name>
<reference evidence="5 6" key="1">
    <citation type="submission" date="2018-09" db="EMBL/GenBank/DDBJ databases">
        <title>Characterization of the phylogenetic diversity of five novel species belonging to the genus Bifidobacterium.</title>
        <authorList>
            <person name="Lugli G.A."/>
            <person name="Duranti S."/>
            <person name="Milani C."/>
        </authorList>
    </citation>
    <scope>NUCLEOTIDE SEQUENCE [LARGE SCALE GENOMIC DNA]</scope>
    <source>
        <strain evidence="5 6">2033B</strain>
    </source>
</reference>
<evidence type="ECO:0000256" key="2">
    <source>
        <dbReference type="SAM" id="Phobius"/>
    </source>
</evidence>
<dbReference type="Pfam" id="PF18957">
    <property type="entry name" value="RibLong"/>
    <property type="match status" value="2"/>
</dbReference>
<keyword evidence="6" id="KW-1185">Reference proteome</keyword>
<feature type="domain" description="Long Rib" evidence="4">
    <location>
        <begin position="1005"/>
        <end position="1099"/>
    </location>
</feature>
<dbReference type="NCBIfam" id="NF038186">
    <property type="entry name" value="YPDG_rpt"/>
    <property type="match status" value="1"/>
</dbReference>
<feature type="transmembrane region" description="Helical" evidence="2">
    <location>
        <begin position="1607"/>
        <end position="1628"/>
    </location>
</feature>
<dbReference type="Proteomes" id="UP000287470">
    <property type="component" value="Unassembled WGS sequence"/>
</dbReference>
<feature type="region of interest" description="Disordered" evidence="1">
    <location>
        <begin position="1426"/>
        <end position="1491"/>
    </location>
</feature>
<feature type="compositionally biased region" description="Low complexity" evidence="1">
    <location>
        <begin position="1577"/>
        <end position="1587"/>
    </location>
</feature>
<comment type="caution">
    <text evidence="5">The sequence shown here is derived from an EMBL/GenBank/DDBJ whole genome shotgun (WGS) entry which is preliminary data.</text>
</comment>
<dbReference type="RefSeq" id="WP_164520932.1">
    <property type="nucleotide sequence ID" value="NZ_QXGK01000001.1"/>
</dbReference>
<feature type="compositionally biased region" description="Acidic residues" evidence="1">
    <location>
        <begin position="1541"/>
        <end position="1565"/>
    </location>
</feature>
<feature type="signal peptide" evidence="3">
    <location>
        <begin position="1"/>
        <end position="22"/>
    </location>
</feature>
<feature type="domain" description="Long Rib" evidence="4">
    <location>
        <begin position="909"/>
        <end position="1000"/>
    </location>
</feature>
<evidence type="ECO:0000256" key="1">
    <source>
        <dbReference type="SAM" id="MobiDB-lite"/>
    </source>
</evidence>
<proteinExistence type="predicted"/>